<protein>
    <submittedName>
        <fullName evidence="1">Uncharacterized protein</fullName>
    </submittedName>
</protein>
<proteinExistence type="predicted"/>
<dbReference type="AlphaFoldDB" id="A0A132EM38"/>
<evidence type="ECO:0000313" key="1">
    <source>
        <dbReference type="EMBL" id="KWF37409.1"/>
    </source>
</evidence>
<dbReference type="Proteomes" id="UP000062912">
    <property type="component" value="Unassembled WGS sequence"/>
</dbReference>
<accession>A0A132EM38</accession>
<comment type="caution">
    <text evidence="1">The sequence shown here is derived from an EMBL/GenBank/DDBJ whole genome shotgun (WGS) entry which is preliminary data.</text>
</comment>
<dbReference type="OrthoDB" id="9010850at2"/>
<organism evidence="1 2">
    <name type="scientific">Burkholderia pseudomultivorans</name>
    <dbReference type="NCBI Taxonomy" id="1207504"/>
    <lineage>
        <taxon>Bacteria</taxon>
        <taxon>Pseudomonadati</taxon>
        <taxon>Pseudomonadota</taxon>
        <taxon>Betaproteobacteria</taxon>
        <taxon>Burkholderiales</taxon>
        <taxon>Burkholderiaceae</taxon>
        <taxon>Burkholderia</taxon>
        <taxon>Burkholderia cepacia complex</taxon>
    </lineage>
</organism>
<dbReference type="RefSeq" id="WP_060239188.1">
    <property type="nucleotide sequence ID" value="NZ_LPJR01000002.1"/>
</dbReference>
<dbReference type="EMBL" id="LPJR01000002">
    <property type="protein sequence ID" value="KWF37409.1"/>
    <property type="molecule type" value="Genomic_DNA"/>
</dbReference>
<evidence type="ECO:0000313" key="2">
    <source>
        <dbReference type="Proteomes" id="UP000062912"/>
    </source>
</evidence>
<name>A0A132EM38_9BURK</name>
<reference evidence="1 2" key="1">
    <citation type="submission" date="2015-11" db="EMBL/GenBank/DDBJ databases">
        <title>Expanding the genomic diversity of Burkholderia species for the development of highly accurate diagnostics.</title>
        <authorList>
            <person name="Sahl J."/>
            <person name="Keim P."/>
            <person name="Wagner D."/>
        </authorList>
    </citation>
    <scope>NUCLEOTIDE SEQUENCE [LARGE SCALE GENOMIC DNA]</scope>
    <source>
        <strain evidence="1 2">MSMB368WGS</strain>
    </source>
</reference>
<sequence>MNFMEVSAYLNLRFGAANPFWTVTDDSNVIRLGSVPHAVDLSSELDTHQLGRIKSLGDEVDRVHCSVRFSGEHVPVYLVGKKVADRKWRGVVSAYPNFVPTDAMIDALAEQGASNVINFPRRKVV</sequence>
<gene>
    <name evidence="1" type="ORF">WT56_34280</name>
</gene>